<protein>
    <recommendedName>
        <fullName evidence="7">RAM signaling network component</fullName>
    </recommendedName>
</protein>
<keyword evidence="1" id="KW-0433">Leucine-rich repeat</keyword>
<dbReference type="AlphaFoldDB" id="A0AAD5VIT8"/>
<evidence type="ECO:0000313" key="5">
    <source>
        <dbReference type="EMBL" id="KAJ3492366.1"/>
    </source>
</evidence>
<dbReference type="Pfam" id="PF13855">
    <property type="entry name" value="LRR_8"/>
    <property type="match status" value="1"/>
</dbReference>
<dbReference type="InterPro" id="IPR001611">
    <property type="entry name" value="Leu-rich_rpt"/>
</dbReference>
<evidence type="ECO:0000256" key="4">
    <source>
        <dbReference type="SAM" id="MobiDB-lite"/>
    </source>
</evidence>
<evidence type="ECO:0000256" key="1">
    <source>
        <dbReference type="ARBA" id="ARBA00022614"/>
    </source>
</evidence>
<dbReference type="SUPFAM" id="SSF52075">
    <property type="entry name" value="Outer arm dynein light chain 1"/>
    <property type="match status" value="1"/>
</dbReference>
<sequence length="1129" mass="120589">MSPFASDSVSFSSRVAVNNRNGVSSPLPSVTLNRDHISQALSNSPDHGATLDLSHKSISDVGEDGAEELLIALAHNRLTTLPMAFALLSRLRYLVLKHNNFTVFPDVLMVMNSLEILDISRNKIKRLPSQPGSLINLRVHPQDILSLQYPHNSSYSDSLQFQNLTFFKADQNPIEWPPKHIMEPPPAAAEPDGNKEWIRSVQKWIENNATGTVERKLSDDSQGERSFMEIDGDTSMEESQASTSGINETVSMHSRSFSLESDNSIYSDMAILHASHGPSPSRSPQPTRLRLDVLSARSRGGSASASPSRSPGSYLPTPDESISSVDEEASGSSRAQKNRPQLHGRNASSVTPSNFSRHRMYAKKSLPDLRPIHPYDNPHESAGPSRLAIHPPIPPPYRQDSDMGQGSLASLNRNRILTQDVQTASPVNVDGPAPPMDVERNSYFRRLSLLGSAPTSKAIPQQLLALVDAVRGILFAVSQVYQTLQHYTVQAIDERLSAVLLKVLDPASKYLPQLINALDRFDTMSRRNLPSPAVCRAVVENCRDNVTVFGKAVGVLALQLKVLATHDDVRYTRQMLLVLYGAMAEISSAWQTIATHAEAVKPLLREHRPPPVLAKKVFPQQSSASLRSIVSPGPDTPIPPPLVTPPMPQPLSSRSMLRSNSNNVVPGIGHTFGNDTAMTIVEGKIRLSRRHAGSFSSKDVELGKMMPSSIASPIFSAGLAEPSVPTLRAIRRPTIPLGSSTYSSNTGPAVGGGVSPALGPGMSYYATQQQLQQQQQQTPTFSMRWDAHSRQGSQSSLGATSSPNLGGLKVPNSAVSYGYPYSAGLDGGGSLSTSNTLVDREALEAMKVAVEAAPAIWEMMDEILLDAEEAQVKEGLVEALGKAKGVTERLKENIFLLESGDPAADRKGLREDAHVFVKEFVILLHVSSFSPAPTPRPYSPMVGIAPHTPIVHTPLVGNGTGGGGGGGTMMNTTTMGTMILPDEGRIGMGGSGIGVGHGHDGRLGASLSRSRSAIPAFSSSMSNTTSTSASTAATNSNNTTTNTTTTNLSTFPLASSTFSSGGGGLRALNHTRPHTAGGAMMSSGAGSSSGSMLSARNAGSSNQMFKIPTPPRFGIMRARSDQEFSAVPG</sequence>
<dbReference type="GO" id="GO:0005886">
    <property type="term" value="C:plasma membrane"/>
    <property type="evidence" value="ECO:0007669"/>
    <property type="project" value="TreeGrafter"/>
</dbReference>
<dbReference type="InterPro" id="IPR032675">
    <property type="entry name" value="LRR_dom_sf"/>
</dbReference>
<gene>
    <name evidence="5" type="ORF">NLI96_g32</name>
</gene>
<evidence type="ECO:0000313" key="6">
    <source>
        <dbReference type="Proteomes" id="UP001212997"/>
    </source>
</evidence>
<proteinExistence type="predicted"/>
<feature type="compositionally biased region" description="Polar residues" evidence="4">
    <location>
        <begin position="346"/>
        <end position="355"/>
    </location>
</feature>
<dbReference type="EMBL" id="JANAWD010000001">
    <property type="protein sequence ID" value="KAJ3492366.1"/>
    <property type="molecule type" value="Genomic_DNA"/>
</dbReference>
<feature type="compositionally biased region" description="Low complexity" evidence="4">
    <location>
        <begin position="296"/>
        <end position="313"/>
    </location>
</feature>
<dbReference type="PANTHER" id="PTHR24369:SF210">
    <property type="entry name" value="CHAOPTIN-RELATED"/>
    <property type="match status" value="1"/>
</dbReference>
<dbReference type="InterPro" id="IPR050541">
    <property type="entry name" value="LRR_TM_domain-containing"/>
</dbReference>
<dbReference type="Proteomes" id="UP001212997">
    <property type="component" value="Unassembled WGS sequence"/>
</dbReference>
<accession>A0AAD5VIT8</accession>
<keyword evidence="3" id="KW-0677">Repeat</keyword>
<feature type="compositionally biased region" description="Polar residues" evidence="4">
    <location>
        <begin position="790"/>
        <end position="804"/>
    </location>
</feature>
<organism evidence="5 6">
    <name type="scientific">Meripilus lineatus</name>
    <dbReference type="NCBI Taxonomy" id="2056292"/>
    <lineage>
        <taxon>Eukaryota</taxon>
        <taxon>Fungi</taxon>
        <taxon>Dikarya</taxon>
        <taxon>Basidiomycota</taxon>
        <taxon>Agaricomycotina</taxon>
        <taxon>Agaricomycetes</taxon>
        <taxon>Polyporales</taxon>
        <taxon>Meripilaceae</taxon>
        <taxon>Meripilus</taxon>
    </lineage>
</organism>
<comment type="caution">
    <text evidence="5">The sequence shown here is derived from an EMBL/GenBank/DDBJ whole genome shotgun (WGS) entry which is preliminary data.</text>
</comment>
<dbReference type="Pfam" id="PF10428">
    <property type="entry name" value="SOG2"/>
    <property type="match status" value="1"/>
</dbReference>
<keyword evidence="2" id="KW-0732">Signal</keyword>
<dbReference type="InterPro" id="IPR019487">
    <property type="entry name" value="RAM_signalling_pathway_SOG2"/>
</dbReference>
<feature type="compositionally biased region" description="Low complexity" evidence="4">
    <location>
        <begin position="1076"/>
        <end position="1095"/>
    </location>
</feature>
<feature type="compositionally biased region" description="Basic and acidic residues" evidence="4">
    <location>
        <begin position="365"/>
        <end position="379"/>
    </location>
</feature>
<feature type="region of interest" description="Disordered" evidence="4">
    <location>
        <begin position="770"/>
        <end position="805"/>
    </location>
</feature>
<dbReference type="PROSITE" id="PS51450">
    <property type="entry name" value="LRR"/>
    <property type="match status" value="1"/>
</dbReference>
<dbReference type="PANTHER" id="PTHR24369">
    <property type="entry name" value="ANTIGEN BSP, PUTATIVE-RELATED"/>
    <property type="match status" value="1"/>
</dbReference>
<keyword evidence="6" id="KW-1185">Reference proteome</keyword>
<feature type="compositionally biased region" description="Polar residues" evidence="4">
    <location>
        <begin position="320"/>
        <end position="335"/>
    </location>
</feature>
<feature type="region of interest" description="Disordered" evidence="4">
    <location>
        <begin position="1016"/>
        <end position="1112"/>
    </location>
</feature>
<feature type="region of interest" description="Disordered" evidence="4">
    <location>
        <begin position="296"/>
        <end position="407"/>
    </location>
</feature>
<evidence type="ECO:0000256" key="2">
    <source>
        <dbReference type="ARBA" id="ARBA00022729"/>
    </source>
</evidence>
<dbReference type="Gene3D" id="3.80.10.10">
    <property type="entry name" value="Ribonuclease Inhibitor"/>
    <property type="match status" value="1"/>
</dbReference>
<feature type="compositionally biased region" description="Low complexity" evidence="4">
    <location>
        <begin position="1016"/>
        <end position="1050"/>
    </location>
</feature>
<evidence type="ECO:0008006" key="7">
    <source>
        <dbReference type="Google" id="ProtNLM"/>
    </source>
</evidence>
<name>A0AAD5VIT8_9APHY</name>
<evidence type="ECO:0000256" key="3">
    <source>
        <dbReference type="ARBA" id="ARBA00022737"/>
    </source>
</evidence>
<reference evidence="5" key="1">
    <citation type="submission" date="2022-07" db="EMBL/GenBank/DDBJ databases">
        <title>Genome Sequence of Physisporinus lineatus.</title>
        <authorList>
            <person name="Buettner E."/>
        </authorList>
    </citation>
    <scope>NUCLEOTIDE SEQUENCE</scope>
    <source>
        <strain evidence="5">VT162</strain>
    </source>
</reference>